<evidence type="ECO:0000256" key="1">
    <source>
        <dbReference type="SAM" id="MobiDB-lite"/>
    </source>
</evidence>
<dbReference type="RefSeq" id="WP_267639008.1">
    <property type="nucleotide sequence ID" value="NZ_JAODIY010000047.1"/>
</dbReference>
<protein>
    <submittedName>
        <fullName evidence="2">DUF5789 family protein</fullName>
    </submittedName>
</protein>
<accession>A0ABD5X4D3</accession>
<comment type="caution">
    <text evidence="2">The sequence shown here is derived from an EMBL/GenBank/DDBJ whole genome shotgun (WGS) entry which is preliminary data.</text>
</comment>
<feature type="region of interest" description="Disordered" evidence="1">
    <location>
        <begin position="85"/>
        <end position="115"/>
    </location>
</feature>
<evidence type="ECO:0000313" key="3">
    <source>
        <dbReference type="Proteomes" id="UP001596414"/>
    </source>
</evidence>
<dbReference type="Proteomes" id="UP001596414">
    <property type="component" value="Unassembled WGS sequence"/>
</dbReference>
<reference evidence="2 3" key="1">
    <citation type="journal article" date="2014" name="Int. J. Syst. Evol. Microbiol.">
        <title>Complete genome sequence of Corynebacterium casei LMG S-19264T (=DSM 44701T), isolated from a smear-ripened cheese.</title>
        <authorList>
            <consortium name="US DOE Joint Genome Institute (JGI-PGF)"/>
            <person name="Walter F."/>
            <person name="Albersmeier A."/>
            <person name="Kalinowski J."/>
            <person name="Ruckert C."/>
        </authorList>
    </citation>
    <scope>NUCLEOTIDE SEQUENCE [LARGE SCALE GENOMIC DNA]</scope>
    <source>
        <strain evidence="2 3">CGMCC 4.7215</strain>
    </source>
</reference>
<gene>
    <name evidence="2" type="ORF">ACFQJ7_08385</name>
</gene>
<proteinExistence type="predicted"/>
<name>A0ABD5X4D3_9EURY</name>
<dbReference type="EMBL" id="JBHSZQ010000014">
    <property type="protein sequence ID" value="MFC7126053.1"/>
    <property type="molecule type" value="Genomic_DNA"/>
</dbReference>
<sequence length="115" mass="12557">MTDDSDDEPVIELGDGKPVEGAPLARISARFMWGIEKTTIVEREGETLIRTPDGSRELAEILDDVEHTYFDTRQSFEDAVNEAIGPGIVPTAGNNTEESEAVENSVSDNEDDSTE</sequence>
<dbReference type="InterPro" id="IPR043899">
    <property type="entry name" value="DUF5789"/>
</dbReference>
<feature type="compositionally biased region" description="Polar residues" evidence="1">
    <location>
        <begin position="92"/>
        <end position="107"/>
    </location>
</feature>
<dbReference type="Pfam" id="PF19102">
    <property type="entry name" value="DUF5789"/>
    <property type="match status" value="1"/>
</dbReference>
<dbReference type="AlphaFoldDB" id="A0ABD5X4D3"/>
<evidence type="ECO:0000313" key="2">
    <source>
        <dbReference type="EMBL" id="MFC7126053.1"/>
    </source>
</evidence>
<organism evidence="2 3">
    <name type="scientific">Halovenus rubra</name>
    <dbReference type="NCBI Taxonomy" id="869890"/>
    <lineage>
        <taxon>Archaea</taxon>
        <taxon>Methanobacteriati</taxon>
        <taxon>Methanobacteriota</taxon>
        <taxon>Stenosarchaea group</taxon>
        <taxon>Halobacteria</taxon>
        <taxon>Halobacteriales</taxon>
        <taxon>Haloarculaceae</taxon>
        <taxon>Halovenus</taxon>
    </lineage>
</organism>